<sequence length="62" mass="7124">MLWAIVYTLPFAKRKCSEREDRDLSLGLGGGCFDGKDTTRWSVVIVENGDFSERAWSLLLKW</sequence>
<dbReference type="EMBL" id="KN838976">
    <property type="protein sequence ID" value="KIJ91715.1"/>
    <property type="molecule type" value="Genomic_DNA"/>
</dbReference>
<reference evidence="1 2" key="1">
    <citation type="submission" date="2014-04" db="EMBL/GenBank/DDBJ databases">
        <authorList>
            <consortium name="DOE Joint Genome Institute"/>
            <person name="Kuo A."/>
            <person name="Kohler A."/>
            <person name="Nagy L.G."/>
            <person name="Floudas D."/>
            <person name="Copeland A."/>
            <person name="Barry K.W."/>
            <person name="Cichocki N."/>
            <person name="Veneault-Fourrey C."/>
            <person name="LaButti K."/>
            <person name="Lindquist E.A."/>
            <person name="Lipzen A."/>
            <person name="Lundell T."/>
            <person name="Morin E."/>
            <person name="Murat C."/>
            <person name="Sun H."/>
            <person name="Tunlid A."/>
            <person name="Henrissat B."/>
            <person name="Grigoriev I.V."/>
            <person name="Hibbett D.S."/>
            <person name="Martin F."/>
            <person name="Nordberg H.P."/>
            <person name="Cantor M.N."/>
            <person name="Hua S.X."/>
        </authorList>
    </citation>
    <scope>NUCLEOTIDE SEQUENCE [LARGE SCALE GENOMIC DNA]</scope>
    <source>
        <strain evidence="1 2">LaAM-08-1</strain>
    </source>
</reference>
<dbReference type="AlphaFoldDB" id="A0A0C9WN79"/>
<evidence type="ECO:0000313" key="2">
    <source>
        <dbReference type="Proteomes" id="UP000054477"/>
    </source>
</evidence>
<keyword evidence="2" id="KW-1185">Reference proteome</keyword>
<name>A0A0C9WN79_9AGAR</name>
<evidence type="ECO:0000313" key="1">
    <source>
        <dbReference type="EMBL" id="KIJ91715.1"/>
    </source>
</evidence>
<reference evidence="2" key="2">
    <citation type="submission" date="2015-01" db="EMBL/GenBank/DDBJ databases">
        <title>Evolutionary Origins and Diversification of the Mycorrhizal Mutualists.</title>
        <authorList>
            <consortium name="DOE Joint Genome Institute"/>
            <consortium name="Mycorrhizal Genomics Consortium"/>
            <person name="Kohler A."/>
            <person name="Kuo A."/>
            <person name="Nagy L.G."/>
            <person name="Floudas D."/>
            <person name="Copeland A."/>
            <person name="Barry K.W."/>
            <person name="Cichocki N."/>
            <person name="Veneault-Fourrey C."/>
            <person name="LaButti K."/>
            <person name="Lindquist E.A."/>
            <person name="Lipzen A."/>
            <person name="Lundell T."/>
            <person name="Morin E."/>
            <person name="Murat C."/>
            <person name="Riley R."/>
            <person name="Ohm R."/>
            <person name="Sun H."/>
            <person name="Tunlid A."/>
            <person name="Henrissat B."/>
            <person name="Grigoriev I.V."/>
            <person name="Hibbett D.S."/>
            <person name="Martin F."/>
        </authorList>
    </citation>
    <scope>NUCLEOTIDE SEQUENCE [LARGE SCALE GENOMIC DNA]</scope>
    <source>
        <strain evidence="2">LaAM-08-1</strain>
    </source>
</reference>
<proteinExistence type="predicted"/>
<organism evidence="1 2">
    <name type="scientific">Laccaria amethystina LaAM-08-1</name>
    <dbReference type="NCBI Taxonomy" id="1095629"/>
    <lineage>
        <taxon>Eukaryota</taxon>
        <taxon>Fungi</taxon>
        <taxon>Dikarya</taxon>
        <taxon>Basidiomycota</taxon>
        <taxon>Agaricomycotina</taxon>
        <taxon>Agaricomycetes</taxon>
        <taxon>Agaricomycetidae</taxon>
        <taxon>Agaricales</taxon>
        <taxon>Agaricineae</taxon>
        <taxon>Hydnangiaceae</taxon>
        <taxon>Laccaria</taxon>
    </lineage>
</organism>
<accession>A0A0C9WN79</accession>
<dbReference type="Proteomes" id="UP000054477">
    <property type="component" value="Unassembled WGS sequence"/>
</dbReference>
<dbReference type="HOGENOM" id="CLU_3014532_0_0_1"/>
<gene>
    <name evidence="1" type="ORF">K443DRAFT_685795</name>
</gene>
<protein>
    <submittedName>
        <fullName evidence="1">Uncharacterized protein</fullName>
    </submittedName>
</protein>